<accession>A0A015JR15</accession>
<dbReference type="InterPro" id="IPR013809">
    <property type="entry name" value="ENTH"/>
</dbReference>
<dbReference type="SUPFAM" id="SSF48464">
    <property type="entry name" value="ENTH/VHS domain"/>
    <property type="match status" value="1"/>
</dbReference>
<sequence length="539" mass="60192">MASLNMDKAVRGATKPKRAAPKKKYLDVLIPATSRDDTLGTMFMSLDCRLKESSWTVVFKSLLVVHTLIRSGKSDRVLNHLVRYPGLLNVSGFKDKSSVHGAEQIKNIHSYAIYLEEKVAVYRELKVDFAKATNGESGGRLKKLTVAKGLLREVNILQRQLDTLLNCKFYLDEINNEITLSAFSLLVKDLLAVFKSLNEGVISVLDQYIEMSKIDAKDALQIYKKFVKQTEKVVEYLGAAKKMQNRLSIVIPNLKHAPTSLTVSLEDYVNDPDFETNRQQYKLAKEERTKAQKAQKTPPVSKKSLEKKPSSQPKNDSIARSNTSLPTSSDKEVPTKENDFIDFFASIEQEQTVIFSNQHYQNADTNILRTDSLRYSTATNPFLSMQNQGIQSPISPTSPISPMQQNLNQPTSIIQDTNPFRSSVYVQDPAPVSQAVVPYQNPFLQSLPSATNTSNPFDSLSGTNFQSQLSQKTIQSSISPTTSTTLDSNPFRRLTMSPEFASQQNHLAGFSQSMHSQDSSTSSFQSTSSTFSQNVYLGY</sequence>
<dbReference type="GO" id="GO:0006900">
    <property type="term" value="P:vesicle budding from membrane"/>
    <property type="evidence" value="ECO:0007669"/>
    <property type="project" value="TreeGrafter"/>
</dbReference>
<dbReference type="GO" id="GO:0005545">
    <property type="term" value="F:1-phosphatidylinositol binding"/>
    <property type="evidence" value="ECO:0007669"/>
    <property type="project" value="InterPro"/>
</dbReference>
<feature type="domain" description="ENTH" evidence="4">
    <location>
        <begin position="1"/>
        <end position="129"/>
    </location>
</feature>
<dbReference type="OMA" id="IESEQTH"/>
<dbReference type="PANTHER" id="PTHR22951">
    <property type="entry name" value="CLATHRIN ASSEMBLY PROTEIN"/>
    <property type="match status" value="1"/>
</dbReference>
<dbReference type="SUPFAM" id="SSF89009">
    <property type="entry name" value="GAT-like domain"/>
    <property type="match status" value="1"/>
</dbReference>
<dbReference type="GO" id="GO:0048268">
    <property type="term" value="P:clathrin coat assembly"/>
    <property type="evidence" value="ECO:0007669"/>
    <property type="project" value="InterPro"/>
</dbReference>
<dbReference type="SMART" id="SM00273">
    <property type="entry name" value="ENTH"/>
    <property type="match status" value="1"/>
</dbReference>
<feature type="compositionally biased region" description="Polar residues" evidence="3">
    <location>
        <begin position="447"/>
        <end position="469"/>
    </location>
</feature>
<dbReference type="PROSITE" id="PS50942">
    <property type="entry name" value="ENTH"/>
    <property type="match status" value="1"/>
</dbReference>
<evidence type="ECO:0000313" key="6">
    <source>
        <dbReference type="Proteomes" id="UP000022910"/>
    </source>
</evidence>
<dbReference type="Gene3D" id="1.25.40.90">
    <property type="match status" value="1"/>
</dbReference>
<dbReference type="STRING" id="1432141.A0A015JR15"/>
<dbReference type="Pfam" id="PF07651">
    <property type="entry name" value="ANTH"/>
    <property type="match status" value="1"/>
</dbReference>
<dbReference type="GO" id="GO:0005546">
    <property type="term" value="F:phosphatidylinositol-4,5-bisphosphate binding"/>
    <property type="evidence" value="ECO:0007669"/>
    <property type="project" value="TreeGrafter"/>
</dbReference>
<comment type="subcellular location">
    <subcellularLocation>
        <location evidence="1">Cytoplasm</location>
    </subcellularLocation>
</comment>
<feature type="compositionally biased region" description="Low complexity" evidence="3">
    <location>
        <begin position="470"/>
        <end position="485"/>
    </location>
</feature>
<dbReference type="GO" id="GO:0072583">
    <property type="term" value="P:clathrin-dependent endocytosis"/>
    <property type="evidence" value="ECO:0007669"/>
    <property type="project" value="InterPro"/>
</dbReference>
<dbReference type="Proteomes" id="UP000022910">
    <property type="component" value="Unassembled WGS sequence"/>
</dbReference>
<dbReference type="GO" id="GO:0000149">
    <property type="term" value="F:SNARE binding"/>
    <property type="evidence" value="ECO:0007669"/>
    <property type="project" value="TreeGrafter"/>
</dbReference>
<dbReference type="InterPro" id="IPR008942">
    <property type="entry name" value="ENTH_VHS"/>
</dbReference>
<dbReference type="InterPro" id="IPR045192">
    <property type="entry name" value="AP180-like"/>
</dbReference>
<dbReference type="AlphaFoldDB" id="A0A015JR15"/>
<dbReference type="SMR" id="A0A015JR15"/>
<reference evidence="5 6" key="1">
    <citation type="submission" date="2014-02" db="EMBL/GenBank/DDBJ databases">
        <title>Single nucleus genome sequencing reveals high similarity among nuclei of an endomycorrhizal fungus.</title>
        <authorList>
            <person name="Lin K."/>
            <person name="Geurts R."/>
            <person name="Zhang Z."/>
            <person name="Limpens E."/>
            <person name="Saunders D.G."/>
            <person name="Mu D."/>
            <person name="Pang E."/>
            <person name="Cao H."/>
            <person name="Cha H."/>
            <person name="Lin T."/>
            <person name="Zhou Q."/>
            <person name="Shang Y."/>
            <person name="Li Y."/>
            <person name="Ivanov S."/>
            <person name="Sharma T."/>
            <person name="Velzen R.V."/>
            <person name="Ruijter N.D."/>
            <person name="Aanen D.K."/>
            <person name="Win J."/>
            <person name="Kamoun S."/>
            <person name="Bisseling T."/>
            <person name="Huang S."/>
        </authorList>
    </citation>
    <scope>NUCLEOTIDE SEQUENCE [LARGE SCALE GENOMIC DNA]</scope>
    <source>
        <strain evidence="6">DAOM197198w</strain>
    </source>
</reference>
<dbReference type="Gene3D" id="1.20.58.150">
    <property type="entry name" value="ANTH domain"/>
    <property type="match status" value="1"/>
</dbReference>
<dbReference type="GO" id="GO:0032050">
    <property type="term" value="F:clathrin heavy chain binding"/>
    <property type="evidence" value="ECO:0007669"/>
    <property type="project" value="TreeGrafter"/>
</dbReference>
<feature type="compositionally biased region" description="Polar residues" evidence="3">
    <location>
        <begin position="310"/>
        <end position="328"/>
    </location>
</feature>
<gene>
    <name evidence="5" type="ORF">RirG_093860</name>
</gene>
<dbReference type="EMBL" id="JEMT01016792">
    <property type="protein sequence ID" value="EXX69710.1"/>
    <property type="molecule type" value="Genomic_DNA"/>
</dbReference>
<protein>
    <submittedName>
        <fullName evidence="5">Yap1801p</fullName>
    </submittedName>
</protein>
<organism evidence="5 6">
    <name type="scientific">Rhizophagus irregularis (strain DAOM 197198w)</name>
    <name type="common">Glomus intraradices</name>
    <dbReference type="NCBI Taxonomy" id="1432141"/>
    <lineage>
        <taxon>Eukaryota</taxon>
        <taxon>Fungi</taxon>
        <taxon>Fungi incertae sedis</taxon>
        <taxon>Mucoromycota</taxon>
        <taxon>Glomeromycotina</taxon>
        <taxon>Glomeromycetes</taxon>
        <taxon>Glomerales</taxon>
        <taxon>Glomeraceae</taxon>
        <taxon>Rhizophagus</taxon>
    </lineage>
</organism>
<dbReference type="OrthoDB" id="44015at2759"/>
<evidence type="ECO:0000259" key="4">
    <source>
        <dbReference type="PROSITE" id="PS50942"/>
    </source>
</evidence>
<dbReference type="InterPro" id="IPR011417">
    <property type="entry name" value="ANTH_dom"/>
</dbReference>
<comment type="caution">
    <text evidence="5">The sequence shown here is derived from an EMBL/GenBank/DDBJ whole genome shotgun (WGS) entry which is preliminary data.</text>
</comment>
<keyword evidence="6" id="KW-1185">Reference proteome</keyword>
<dbReference type="GO" id="GO:0030136">
    <property type="term" value="C:clathrin-coated vesicle"/>
    <property type="evidence" value="ECO:0007669"/>
    <property type="project" value="InterPro"/>
</dbReference>
<dbReference type="CDD" id="cd16988">
    <property type="entry name" value="ANTH_N_YAP180"/>
    <property type="match status" value="1"/>
</dbReference>
<feature type="region of interest" description="Disordered" evidence="3">
    <location>
        <begin position="447"/>
        <end position="491"/>
    </location>
</feature>
<feature type="region of interest" description="Disordered" evidence="3">
    <location>
        <begin position="285"/>
        <end position="334"/>
    </location>
</feature>
<evidence type="ECO:0000256" key="1">
    <source>
        <dbReference type="ARBA" id="ARBA00004496"/>
    </source>
</evidence>
<name>A0A015JR15_RHIIW</name>
<dbReference type="FunFam" id="1.20.58.150:FF:000004">
    <property type="entry name" value="ENTH domain protein"/>
    <property type="match status" value="1"/>
</dbReference>
<keyword evidence="2" id="KW-0963">Cytoplasm</keyword>
<dbReference type="InterPro" id="IPR014712">
    <property type="entry name" value="ANTH_dom_sf"/>
</dbReference>
<dbReference type="PANTHER" id="PTHR22951:SF5">
    <property type="entry name" value="PHOSPHATIDYLINOSITOL-BINDING CLATHRIN ASSEMBLY PROTEIN LAP"/>
    <property type="match status" value="1"/>
</dbReference>
<evidence type="ECO:0000256" key="3">
    <source>
        <dbReference type="SAM" id="MobiDB-lite"/>
    </source>
</evidence>
<evidence type="ECO:0000313" key="5">
    <source>
        <dbReference type="EMBL" id="EXX69710.1"/>
    </source>
</evidence>
<dbReference type="GO" id="GO:0005905">
    <property type="term" value="C:clathrin-coated pit"/>
    <property type="evidence" value="ECO:0007669"/>
    <property type="project" value="TreeGrafter"/>
</dbReference>
<evidence type="ECO:0000256" key="2">
    <source>
        <dbReference type="ARBA" id="ARBA00022490"/>
    </source>
</evidence>
<proteinExistence type="predicted"/>